<evidence type="ECO:0000256" key="2">
    <source>
        <dbReference type="SAM" id="SignalP"/>
    </source>
</evidence>
<dbReference type="SMART" id="SM00645">
    <property type="entry name" value="Pept_C1"/>
    <property type="match status" value="1"/>
</dbReference>
<dbReference type="GO" id="GO:0008234">
    <property type="term" value="F:cysteine-type peptidase activity"/>
    <property type="evidence" value="ECO:0007669"/>
    <property type="project" value="InterPro"/>
</dbReference>
<evidence type="ECO:0000313" key="4">
    <source>
        <dbReference type="EMBL" id="KAG9394833.1"/>
    </source>
</evidence>
<reference evidence="4" key="1">
    <citation type="submission" date="2021-05" db="EMBL/GenBank/DDBJ databases">
        <title>A free-living protist that lacks canonical eukaryotic 1 DNA replication and segregation systems.</title>
        <authorList>
            <person name="Salas-Leiva D.E."/>
            <person name="Tromer E.C."/>
            <person name="Curtis B.A."/>
            <person name="Jerlstrom-Hultqvist J."/>
            <person name="Kolisko M."/>
            <person name="Yi Z."/>
            <person name="Salas-Leiva J.S."/>
            <person name="Gallot-Lavallee L."/>
            <person name="Kops G.J.P.L."/>
            <person name="Archibald J.M."/>
            <person name="Simpson A.G.B."/>
            <person name="Roger A.J."/>
        </authorList>
    </citation>
    <scope>NUCLEOTIDE SEQUENCE</scope>
    <source>
        <strain evidence="4">BICM</strain>
    </source>
</reference>
<feature type="chain" id="PRO_5035225010" evidence="2">
    <location>
        <begin position="20"/>
        <end position="479"/>
    </location>
</feature>
<dbReference type="InterPro" id="IPR038765">
    <property type="entry name" value="Papain-like_cys_pep_sf"/>
</dbReference>
<dbReference type="EMBL" id="JAHDYR010000012">
    <property type="protein sequence ID" value="KAG9394833.1"/>
    <property type="molecule type" value="Genomic_DNA"/>
</dbReference>
<dbReference type="Gene3D" id="3.90.70.10">
    <property type="entry name" value="Cysteine proteinases"/>
    <property type="match status" value="1"/>
</dbReference>
<name>A0A8J6B3B9_9EUKA</name>
<comment type="caution">
    <text evidence="4">The sequence shown here is derived from an EMBL/GenBank/DDBJ whole genome shotgun (WGS) entry which is preliminary data.</text>
</comment>
<accession>A0A8J6B3B9</accession>
<comment type="similarity">
    <text evidence="1">Belongs to the peptidase C1 family.</text>
</comment>
<feature type="domain" description="Peptidase C1A papain C-terminal" evidence="3">
    <location>
        <begin position="242"/>
        <end position="471"/>
    </location>
</feature>
<dbReference type="Proteomes" id="UP000717585">
    <property type="component" value="Unassembled WGS sequence"/>
</dbReference>
<dbReference type="GO" id="GO:0006508">
    <property type="term" value="P:proteolysis"/>
    <property type="evidence" value="ECO:0007669"/>
    <property type="project" value="UniProtKB-KW"/>
</dbReference>
<keyword evidence="4" id="KW-0645">Protease</keyword>
<dbReference type="InterPro" id="IPR000668">
    <property type="entry name" value="Peptidase_C1A_C"/>
</dbReference>
<evidence type="ECO:0000256" key="1">
    <source>
        <dbReference type="ARBA" id="ARBA00008455"/>
    </source>
</evidence>
<dbReference type="InterPro" id="IPR013128">
    <property type="entry name" value="Peptidase_C1A"/>
</dbReference>
<keyword evidence="4" id="KW-0378">Hydrolase</keyword>
<keyword evidence="2" id="KW-0732">Signal</keyword>
<dbReference type="SUPFAM" id="SSF54001">
    <property type="entry name" value="Cysteine proteinases"/>
    <property type="match status" value="1"/>
</dbReference>
<protein>
    <submittedName>
        <fullName evidence="4">Papain family cysteine protease</fullName>
    </submittedName>
</protein>
<dbReference type="Pfam" id="PF00112">
    <property type="entry name" value="Peptidase_C1"/>
    <property type="match status" value="1"/>
</dbReference>
<evidence type="ECO:0000259" key="3">
    <source>
        <dbReference type="SMART" id="SM00645"/>
    </source>
</evidence>
<keyword evidence="5" id="KW-1185">Reference proteome</keyword>
<dbReference type="AlphaFoldDB" id="A0A8J6B3B9"/>
<dbReference type="PANTHER" id="PTHR12411">
    <property type="entry name" value="CYSTEINE PROTEASE FAMILY C1-RELATED"/>
    <property type="match status" value="1"/>
</dbReference>
<gene>
    <name evidence="4" type="ORF">J8273_0040</name>
</gene>
<dbReference type="OrthoDB" id="10253408at2759"/>
<evidence type="ECO:0000313" key="5">
    <source>
        <dbReference type="Proteomes" id="UP000717585"/>
    </source>
</evidence>
<sequence>MRTTGFLALFVLLIVQASAISMTSPCTSQCHIEVSMISNTMPFSHEDYDIDWTTIGGQKIVVQTYMDADDNVDRIITDLANYYKYYKISRDTYKPFNNEVCISGEYKSMPVTNVWLFNLFSAASAFSHVGEAEFLGESVYTFEYKHWDMPHVVYVDKVTHQPVGCLFSNSGNDGVASFTTVSGTTNATVFAGTFPPTACTGATVQTRPAGDQPMNAAVLSQDGIEYHTAPNDFDCHRRWPRRFRSVDYTFAGKHFAPNVMNQAGCGGCWAFTIAECFQAYVKKAKGIDYPDFLLPSPQWFLDCPYTAYYSDSCGGGNVIHTMAGLLKHPMAMPVLGAYPFIGSVQACTDTGVPKSMKYGKGFLKGGRVIRPGDEDAMLHALMTVGPLMCSICSDDPGFESDRSVRVAHAKNVCHQTNHAVLLTGAGIDEVTGEAYWEIQNSYGPQWNGNGRIRIARDRGSFGIDISCSFPIIDESKIPF</sequence>
<organism evidence="4 5">
    <name type="scientific">Carpediemonas membranifera</name>
    <dbReference type="NCBI Taxonomy" id="201153"/>
    <lineage>
        <taxon>Eukaryota</taxon>
        <taxon>Metamonada</taxon>
        <taxon>Carpediemonas-like organisms</taxon>
        <taxon>Carpediemonas</taxon>
    </lineage>
</organism>
<proteinExistence type="inferred from homology"/>
<feature type="signal peptide" evidence="2">
    <location>
        <begin position="1"/>
        <end position="19"/>
    </location>
</feature>